<evidence type="ECO:0000256" key="7">
    <source>
        <dbReference type="PROSITE-ProRule" id="PRU00042"/>
    </source>
</evidence>
<evidence type="ECO:0000256" key="1">
    <source>
        <dbReference type="ARBA" id="ARBA00004123"/>
    </source>
</evidence>
<dbReference type="InterPro" id="IPR013087">
    <property type="entry name" value="Znf_C2H2_type"/>
</dbReference>
<keyword evidence="5" id="KW-0862">Zinc</keyword>
<dbReference type="FunFam" id="3.30.160.60:FF:001270">
    <property type="entry name" value="zinc finger protein 583 isoform X1"/>
    <property type="match status" value="1"/>
</dbReference>
<evidence type="ECO:0000256" key="5">
    <source>
        <dbReference type="ARBA" id="ARBA00022833"/>
    </source>
</evidence>
<evidence type="ECO:0000313" key="10">
    <source>
        <dbReference type="Proteomes" id="UP000574528"/>
    </source>
</evidence>
<dbReference type="FunFam" id="3.30.160.60:FF:000100">
    <property type="entry name" value="Zinc finger 45-like"/>
    <property type="match status" value="1"/>
</dbReference>
<dbReference type="Proteomes" id="UP000574528">
    <property type="component" value="Unassembled WGS sequence"/>
</dbReference>
<keyword evidence="2" id="KW-0479">Metal-binding</keyword>
<dbReference type="GO" id="GO:0000977">
    <property type="term" value="F:RNA polymerase II transcription regulatory region sequence-specific DNA binding"/>
    <property type="evidence" value="ECO:0007669"/>
    <property type="project" value="TreeGrafter"/>
</dbReference>
<keyword evidence="6" id="KW-0539">Nucleus</keyword>
<protein>
    <submittedName>
        <fullName evidence="9">ZNF3 protein</fullName>
    </submittedName>
</protein>
<dbReference type="GO" id="GO:0005634">
    <property type="term" value="C:nucleus"/>
    <property type="evidence" value="ECO:0007669"/>
    <property type="project" value="UniProtKB-SubCell"/>
</dbReference>
<accession>A0A7K9BUW9</accession>
<dbReference type="InterPro" id="IPR050717">
    <property type="entry name" value="C2H2-ZF_Transcription_Reg"/>
</dbReference>
<organism evidence="9 10">
    <name type="scientific">Psilopogon haemacephalus</name>
    <name type="common">coppersmith barbet</name>
    <dbReference type="NCBI Taxonomy" id="2585815"/>
    <lineage>
        <taxon>Eukaryota</taxon>
        <taxon>Metazoa</taxon>
        <taxon>Chordata</taxon>
        <taxon>Craniata</taxon>
        <taxon>Vertebrata</taxon>
        <taxon>Euteleostomi</taxon>
        <taxon>Archelosauria</taxon>
        <taxon>Archosauria</taxon>
        <taxon>Dinosauria</taxon>
        <taxon>Saurischia</taxon>
        <taxon>Theropoda</taxon>
        <taxon>Coelurosauria</taxon>
        <taxon>Aves</taxon>
        <taxon>Neognathae</taxon>
        <taxon>Neoaves</taxon>
        <taxon>Telluraves</taxon>
        <taxon>Coraciimorphae</taxon>
        <taxon>Piciformes</taxon>
        <taxon>Megalaimidae</taxon>
        <taxon>Psilopogon</taxon>
    </lineage>
</organism>
<evidence type="ECO:0000313" key="9">
    <source>
        <dbReference type="EMBL" id="NXG43926.1"/>
    </source>
</evidence>
<proteinExistence type="predicted"/>
<dbReference type="SUPFAM" id="SSF57667">
    <property type="entry name" value="beta-beta-alpha zinc fingers"/>
    <property type="match status" value="1"/>
</dbReference>
<evidence type="ECO:0000259" key="8">
    <source>
        <dbReference type="PROSITE" id="PS50157"/>
    </source>
</evidence>
<feature type="non-terminal residue" evidence="9">
    <location>
        <position position="1"/>
    </location>
</feature>
<dbReference type="GO" id="GO:0008270">
    <property type="term" value="F:zinc ion binding"/>
    <property type="evidence" value="ECO:0007669"/>
    <property type="project" value="UniProtKB-KW"/>
</dbReference>
<evidence type="ECO:0000256" key="6">
    <source>
        <dbReference type="ARBA" id="ARBA00023242"/>
    </source>
</evidence>
<dbReference type="GO" id="GO:0000981">
    <property type="term" value="F:DNA-binding transcription factor activity, RNA polymerase II-specific"/>
    <property type="evidence" value="ECO:0007669"/>
    <property type="project" value="TreeGrafter"/>
</dbReference>
<keyword evidence="10" id="KW-1185">Reference proteome</keyword>
<sequence length="56" mass="6419">RSSRFLQHSLIHTGEKPFTCRDCGKSFRQSSHLSSHHRIHSGEKPYSCADCGQSFR</sequence>
<dbReference type="Pfam" id="PF00096">
    <property type="entry name" value="zf-C2H2"/>
    <property type="match status" value="1"/>
</dbReference>
<keyword evidence="4 7" id="KW-0863">Zinc-finger</keyword>
<dbReference type="PANTHER" id="PTHR14196:SF12">
    <property type="entry name" value="ZINC FINGER PROTEIN 208-LIKE"/>
    <property type="match status" value="1"/>
</dbReference>
<comment type="caution">
    <text evidence="9">The sequence shown here is derived from an EMBL/GenBank/DDBJ whole genome shotgun (WGS) entry which is preliminary data.</text>
</comment>
<gene>
    <name evidence="9" type="primary">Znf3_2</name>
    <name evidence="9" type="ORF">PSIHAE_R15190</name>
</gene>
<dbReference type="PROSITE" id="PS00028">
    <property type="entry name" value="ZINC_FINGER_C2H2_1"/>
    <property type="match status" value="1"/>
</dbReference>
<dbReference type="EMBL" id="VWZI01006223">
    <property type="protein sequence ID" value="NXG43926.1"/>
    <property type="molecule type" value="Genomic_DNA"/>
</dbReference>
<evidence type="ECO:0000256" key="2">
    <source>
        <dbReference type="ARBA" id="ARBA00022723"/>
    </source>
</evidence>
<feature type="non-terminal residue" evidence="9">
    <location>
        <position position="56"/>
    </location>
</feature>
<comment type="subcellular location">
    <subcellularLocation>
        <location evidence="1">Nucleus</location>
    </subcellularLocation>
</comment>
<keyword evidence="3" id="KW-0677">Repeat</keyword>
<dbReference type="PROSITE" id="PS50157">
    <property type="entry name" value="ZINC_FINGER_C2H2_2"/>
    <property type="match status" value="1"/>
</dbReference>
<dbReference type="PANTHER" id="PTHR14196">
    <property type="entry name" value="ODD-SKIPPED - RELATED"/>
    <property type="match status" value="1"/>
</dbReference>
<dbReference type="InterPro" id="IPR036236">
    <property type="entry name" value="Znf_C2H2_sf"/>
</dbReference>
<reference evidence="9 10" key="1">
    <citation type="submission" date="2019-09" db="EMBL/GenBank/DDBJ databases">
        <title>Bird 10,000 Genomes (B10K) Project - Family phase.</title>
        <authorList>
            <person name="Zhang G."/>
        </authorList>
    </citation>
    <scope>NUCLEOTIDE SEQUENCE [LARGE SCALE GENOMIC DNA]</scope>
    <source>
        <strain evidence="9">B10K-DU-001-24</strain>
        <tissue evidence="9">Muscle</tissue>
    </source>
</reference>
<evidence type="ECO:0000256" key="3">
    <source>
        <dbReference type="ARBA" id="ARBA00022737"/>
    </source>
</evidence>
<evidence type="ECO:0000256" key="4">
    <source>
        <dbReference type="ARBA" id="ARBA00022771"/>
    </source>
</evidence>
<dbReference type="AlphaFoldDB" id="A0A7K9BUW9"/>
<name>A0A7K9BUW9_9PICI</name>
<feature type="domain" description="C2H2-type" evidence="8">
    <location>
        <begin position="18"/>
        <end position="45"/>
    </location>
</feature>
<dbReference type="Gene3D" id="3.30.160.60">
    <property type="entry name" value="Classic Zinc Finger"/>
    <property type="match status" value="3"/>
</dbReference>